<evidence type="ECO:0000313" key="6">
    <source>
        <dbReference type="EMBL" id="PXZ06074.1"/>
    </source>
</evidence>
<comment type="cofactor">
    <cofactor evidence="1">
        <name>FAD</name>
        <dbReference type="ChEBI" id="CHEBI:57692"/>
    </cofactor>
</comment>
<dbReference type="InterPro" id="IPR004113">
    <property type="entry name" value="FAD-bd_oxidored_4_C"/>
</dbReference>
<evidence type="ECO:0000259" key="5">
    <source>
        <dbReference type="PROSITE" id="PS51387"/>
    </source>
</evidence>
<dbReference type="Gene3D" id="1.10.45.10">
    <property type="entry name" value="Vanillyl-alcohol Oxidase, Chain A, domain 4"/>
    <property type="match status" value="1"/>
</dbReference>
<dbReference type="InterPro" id="IPR016169">
    <property type="entry name" value="FAD-bd_PCMH_sub2"/>
</dbReference>
<dbReference type="Pfam" id="PF01565">
    <property type="entry name" value="FAD_binding_4"/>
    <property type="match status" value="1"/>
</dbReference>
<dbReference type="InterPro" id="IPR051914">
    <property type="entry name" value="FAD-linked_OxidoTrans_Type4"/>
</dbReference>
<dbReference type="PANTHER" id="PTHR42934">
    <property type="entry name" value="GLYCOLATE OXIDASE SUBUNIT GLCD"/>
    <property type="match status" value="1"/>
</dbReference>
<evidence type="ECO:0000256" key="4">
    <source>
        <dbReference type="ARBA" id="ARBA00023002"/>
    </source>
</evidence>
<dbReference type="AlphaFoldDB" id="A0A2V4E6P5"/>
<dbReference type="SUPFAM" id="SSF56176">
    <property type="entry name" value="FAD-binding/transporter-associated domain-like"/>
    <property type="match status" value="1"/>
</dbReference>
<dbReference type="Gene3D" id="3.30.465.10">
    <property type="match status" value="1"/>
</dbReference>
<dbReference type="Pfam" id="PF02913">
    <property type="entry name" value="FAD-oxidase_C"/>
    <property type="match status" value="1"/>
</dbReference>
<evidence type="ECO:0000256" key="3">
    <source>
        <dbReference type="ARBA" id="ARBA00022827"/>
    </source>
</evidence>
<dbReference type="PROSITE" id="PS51387">
    <property type="entry name" value="FAD_PCMH"/>
    <property type="match status" value="1"/>
</dbReference>
<keyword evidence="4" id="KW-0560">Oxidoreductase</keyword>
<keyword evidence="2" id="KW-0285">Flavoprotein</keyword>
<organism evidence="6 7">
    <name type="scientific">Gilliamella apicola</name>
    <dbReference type="NCBI Taxonomy" id="1196095"/>
    <lineage>
        <taxon>Bacteria</taxon>
        <taxon>Pseudomonadati</taxon>
        <taxon>Pseudomonadota</taxon>
        <taxon>Gammaproteobacteria</taxon>
        <taxon>Orbales</taxon>
        <taxon>Orbaceae</taxon>
        <taxon>Gilliamella</taxon>
    </lineage>
</organism>
<protein>
    <submittedName>
        <fullName evidence="6">2-hydroxy-acid oxidase</fullName>
    </submittedName>
</protein>
<proteinExistence type="predicted"/>
<dbReference type="PANTHER" id="PTHR42934:SF2">
    <property type="entry name" value="GLYCOLATE OXIDASE SUBUNIT GLCD"/>
    <property type="match status" value="1"/>
</dbReference>
<gene>
    <name evidence="6" type="ORF">DKK79_05255</name>
</gene>
<dbReference type="SUPFAM" id="SSF55103">
    <property type="entry name" value="FAD-linked oxidases, C-terminal domain"/>
    <property type="match status" value="1"/>
</dbReference>
<dbReference type="InterPro" id="IPR036318">
    <property type="entry name" value="FAD-bd_PCMH-like_sf"/>
</dbReference>
<dbReference type="InterPro" id="IPR006094">
    <property type="entry name" value="Oxid_FAD_bind_N"/>
</dbReference>
<evidence type="ECO:0000256" key="2">
    <source>
        <dbReference type="ARBA" id="ARBA00022630"/>
    </source>
</evidence>
<feature type="domain" description="FAD-binding PCMH-type" evidence="5">
    <location>
        <begin position="32"/>
        <end position="209"/>
    </location>
</feature>
<dbReference type="GO" id="GO:0071949">
    <property type="term" value="F:FAD binding"/>
    <property type="evidence" value="ECO:0007669"/>
    <property type="project" value="InterPro"/>
</dbReference>
<sequence length="459" mass="50851">MNKLTDIIKDPERVVLQNAIPPSHLTDGLQLKYGQADILVYPKTTAEVVEVVKFANANNLNITTRGAGTNLVGSTIPNGGIILDLSLMTNIVELDKQTFTVTVQPGILLQDLQQFVEQHDLFYPPDPGAKTATVGGNISTNAGGMRAVKYGVTRDYVQALEVVMADGRVLTIGSKNVKDNTGLALKHLFIGSEGTLGIITQCTLKLIAKPKVSQTFIVGFNTIEQAIANITTVLNTLTPTALEFVERKVAQWGEHYSGFQFPLPNSQAYLIIMLDGADLQTIEQQRQQLLANLGDCDFFVAEDREQTNQIWTIRGSLVRAVEAVTQQDPIDIVVPISRIADFINFTKQLELQTKVRMLAFGHAGDGNIHLCILRDNRDECQWQNDLQQVHQLLYQKCLELGGLPSAEHGIGTAKVSYYNDAIPETNRQLMRAIKQQFDPKNLLNNQVYTTIIKYSYDLI</sequence>
<dbReference type="Proteomes" id="UP000247483">
    <property type="component" value="Unassembled WGS sequence"/>
</dbReference>
<evidence type="ECO:0000256" key="1">
    <source>
        <dbReference type="ARBA" id="ARBA00001974"/>
    </source>
</evidence>
<reference evidence="6 7" key="1">
    <citation type="submission" date="2018-05" db="EMBL/GenBank/DDBJ databases">
        <title>Reference genomes for bee gut microbiota database.</title>
        <authorList>
            <person name="Ellegaard K.M."/>
        </authorList>
    </citation>
    <scope>NUCLEOTIDE SEQUENCE [LARGE SCALE GENOMIC DNA]</scope>
    <source>
        <strain evidence="6 7">ESL0177</strain>
    </source>
</reference>
<comment type="caution">
    <text evidence="6">The sequence shown here is derived from an EMBL/GenBank/DDBJ whole genome shotgun (WGS) entry which is preliminary data.</text>
</comment>
<name>A0A2V4E6P5_9GAMM</name>
<dbReference type="InterPro" id="IPR016171">
    <property type="entry name" value="Vanillyl_alc_oxidase_C-sub2"/>
</dbReference>
<dbReference type="GO" id="GO:0016491">
    <property type="term" value="F:oxidoreductase activity"/>
    <property type="evidence" value="ECO:0007669"/>
    <property type="project" value="UniProtKB-KW"/>
</dbReference>
<keyword evidence="3" id="KW-0274">FAD</keyword>
<accession>A0A2V4E6P5</accession>
<dbReference type="InterPro" id="IPR016166">
    <property type="entry name" value="FAD-bd_PCMH"/>
</dbReference>
<dbReference type="Gene3D" id="3.30.70.2740">
    <property type="match status" value="1"/>
</dbReference>
<dbReference type="InterPro" id="IPR016164">
    <property type="entry name" value="FAD-linked_Oxase-like_C"/>
</dbReference>
<dbReference type="RefSeq" id="WP_110423140.1">
    <property type="nucleotide sequence ID" value="NZ_QGLP01000004.1"/>
</dbReference>
<evidence type="ECO:0000313" key="7">
    <source>
        <dbReference type="Proteomes" id="UP000247483"/>
    </source>
</evidence>
<dbReference type="EMBL" id="QGLP01000004">
    <property type="protein sequence ID" value="PXZ06074.1"/>
    <property type="molecule type" value="Genomic_DNA"/>
</dbReference>